<name>A0A7X0SP12_9BACL</name>
<dbReference type="RefSeq" id="WP_185131209.1">
    <property type="nucleotide sequence ID" value="NZ_JACJVO010000028.1"/>
</dbReference>
<evidence type="ECO:0000313" key="3">
    <source>
        <dbReference type="Proteomes" id="UP000564644"/>
    </source>
</evidence>
<dbReference type="PANTHER" id="PTHR12110">
    <property type="entry name" value="HYDROXYPYRUVATE ISOMERASE"/>
    <property type="match status" value="1"/>
</dbReference>
<feature type="domain" description="Xylose isomerase-like TIM barrel" evidence="1">
    <location>
        <begin position="62"/>
        <end position="294"/>
    </location>
</feature>
<proteinExistence type="predicted"/>
<dbReference type="InterPro" id="IPR050312">
    <property type="entry name" value="IolE/XylAMocC-like"/>
</dbReference>
<accession>A0A7X0SP12</accession>
<protein>
    <submittedName>
        <fullName evidence="2">Sugar phosphate isomerase/epimerase</fullName>
    </submittedName>
</protein>
<sequence>MRLEKANAMEREPGNSRVLAPTWGYALVWYHGFIRNEADPLFGKLDFLKRHGLVSTGVGLTEITEMDDARRERIGDVLAKQGLRLTPRIGFDYLHADRATRERETERIAEQLRRWLPLTRGEIVTTSMNAGHRFDRVMPLEDKLERLQRALAPLAAVCRELGAPLCVENHGDYYVADLVRLCQQTEALYLYLDTGNTYLIGERPLPAFELAAPFTIGSHFKDHRVAPRPDARPLHFEIGGAALGDGDVPLRECYELLIRHAPLPDKLVLELEMICPDDMEPEQCLERSLRFVRSLGSEAV</sequence>
<dbReference type="Proteomes" id="UP000564644">
    <property type="component" value="Unassembled WGS sequence"/>
</dbReference>
<dbReference type="InterPro" id="IPR013022">
    <property type="entry name" value="Xyl_isomerase-like_TIM-brl"/>
</dbReference>
<evidence type="ECO:0000313" key="2">
    <source>
        <dbReference type="EMBL" id="MBB6733543.1"/>
    </source>
</evidence>
<comment type="caution">
    <text evidence="2">The sequence shown here is derived from an EMBL/GenBank/DDBJ whole genome shotgun (WGS) entry which is preliminary data.</text>
</comment>
<dbReference type="PANTHER" id="PTHR12110:SF53">
    <property type="entry name" value="BLR5974 PROTEIN"/>
    <property type="match status" value="1"/>
</dbReference>
<evidence type="ECO:0000259" key="1">
    <source>
        <dbReference type="Pfam" id="PF01261"/>
    </source>
</evidence>
<dbReference type="Pfam" id="PF01261">
    <property type="entry name" value="AP_endonuc_2"/>
    <property type="match status" value="1"/>
</dbReference>
<dbReference type="GO" id="GO:0016853">
    <property type="term" value="F:isomerase activity"/>
    <property type="evidence" value="ECO:0007669"/>
    <property type="project" value="UniProtKB-KW"/>
</dbReference>
<dbReference type="EMBL" id="JACJVO010000028">
    <property type="protein sequence ID" value="MBB6733543.1"/>
    <property type="molecule type" value="Genomic_DNA"/>
</dbReference>
<dbReference type="SUPFAM" id="SSF51658">
    <property type="entry name" value="Xylose isomerase-like"/>
    <property type="match status" value="1"/>
</dbReference>
<dbReference type="AlphaFoldDB" id="A0A7X0SP12"/>
<gene>
    <name evidence="2" type="ORF">H7C18_21695</name>
</gene>
<keyword evidence="2" id="KW-0413">Isomerase</keyword>
<dbReference type="Gene3D" id="3.20.20.150">
    <property type="entry name" value="Divalent-metal-dependent TIM barrel enzymes"/>
    <property type="match status" value="1"/>
</dbReference>
<keyword evidence="3" id="KW-1185">Reference proteome</keyword>
<dbReference type="InterPro" id="IPR036237">
    <property type="entry name" value="Xyl_isomerase-like_sf"/>
</dbReference>
<organism evidence="2 3">
    <name type="scientific">Cohnella zeiphila</name>
    <dbReference type="NCBI Taxonomy" id="2761120"/>
    <lineage>
        <taxon>Bacteria</taxon>
        <taxon>Bacillati</taxon>
        <taxon>Bacillota</taxon>
        <taxon>Bacilli</taxon>
        <taxon>Bacillales</taxon>
        <taxon>Paenibacillaceae</taxon>
        <taxon>Cohnella</taxon>
    </lineage>
</organism>
<reference evidence="2 3" key="1">
    <citation type="submission" date="2020-08" db="EMBL/GenBank/DDBJ databases">
        <title>Cohnella phylogeny.</title>
        <authorList>
            <person name="Dunlap C."/>
        </authorList>
    </citation>
    <scope>NUCLEOTIDE SEQUENCE [LARGE SCALE GENOMIC DNA]</scope>
    <source>
        <strain evidence="2 3">CBP 2801</strain>
    </source>
</reference>